<evidence type="ECO:0000256" key="1">
    <source>
        <dbReference type="ARBA" id="ARBA00022679"/>
    </source>
</evidence>
<evidence type="ECO:0000313" key="4">
    <source>
        <dbReference type="EMBL" id="XCG48118.1"/>
    </source>
</evidence>
<dbReference type="AlphaFoldDB" id="A0AAU8CMR9"/>
<dbReference type="InterPro" id="IPR016181">
    <property type="entry name" value="Acyl_CoA_acyltransferase"/>
</dbReference>
<dbReference type="Gene3D" id="3.40.630.30">
    <property type="match status" value="1"/>
</dbReference>
<dbReference type="SUPFAM" id="SSF55729">
    <property type="entry name" value="Acyl-CoA N-acyltransferases (Nat)"/>
    <property type="match status" value="1"/>
</dbReference>
<keyword evidence="2" id="KW-0012">Acyltransferase</keyword>
<dbReference type="EMBL" id="CP159253">
    <property type="protein sequence ID" value="XCG48118.1"/>
    <property type="molecule type" value="Genomic_DNA"/>
</dbReference>
<proteinExistence type="predicted"/>
<dbReference type="InterPro" id="IPR050832">
    <property type="entry name" value="Bact_Acetyltransf"/>
</dbReference>
<dbReference type="PANTHER" id="PTHR43877">
    <property type="entry name" value="AMINOALKYLPHOSPHONATE N-ACETYLTRANSFERASE-RELATED-RELATED"/>
    <property type="match status" value="1"/>
</dbReference>
<evidence type="ECO:0000259" key="3">
    <source>
        <dbReference type="PROSITE" id="PS51186"/>
    </source>
</evidence>
<keyword evidence="1" id="KW-0808">Transferase</keyword>
<reference evidence="4" key="1">
    <citation type="submission" date="2024-06" db="EMBL/GenBank/DDBJ databases">
        <title>Mesorhizobium karijinii sp. nov., a symbiont of the iconic Swainsona formosa from arid Australia.</title>
        <authorList>
            <person name="Hill Y.J."/>
            <person name="Watkin E.L.J."/>
            <person name="O'Hara G.W."/>
            <person name="Terpolilli J."/>
            <person name="Tye M.L."/>
            <person name="Kohlmeier M.G."/>
        </authorList>
    </citation>
    <scope>NUCLEOTIDE SEQUENCE</scope>
    <source>
        <strain evidence="4">WSM2240</strain>
    </source>
</reference>
<dbReference type="Pfam" id="PF00583">
    <property type="entry name" value="Acetyltransf_1"/>
    <property type="match status" value="1"/>
</dbReference>
<accession>A0AAU8CMR9</accession>
<dbReference type="RefSeq" id="WP_353644346.1">
    <property type="nucleotide sequence ID" value="NZ_CP159253.1"/>
</dbReference>
<gene>
    <name evidence="4" type="ORF">ABVK50_23185</name>
</gene>
<protein>
    <submittedName>
        <fullName evidence="4">GNAT family N-acetyltransferase</fullName>
    </submittedName>
</protein>
<name>A0AAU8CMR9_9HYPH</name>
<organism evidence="4">
    <name type="scientific">Mesorhizobium sp. WSM2240</name>
    <dbReference type="NCBI Taxonomy" id="3228851"/>
    <lineage>
        <taxon>Bacteria</taxon>
        <taxon>Pseudomonadati</taxon>
        <taxon>Pseudomonadota</taxon>
        <taxon>Alphaproteobacteria</taxon>
        <taxon>Hyphomicrobiales</taxon>
        <taxon>Phyllobacteriaceae</taxon>
        <taxon>Mesorhizobium</taxon>
    </lineage>
</organism>
<evidence type="ECO:0000256" key="2">
    <source>
        <dbReference type="ARBA" id="ARBA00023315"/>
    </source>
</evidence>
<sequence length="146" mass="15672">MAEFKIEPISTLTPAFVDSIAVLVPQLSSSAAAPGNEDLQRVVGSSATTLLIARSDDMVKGMLTLAIFHVPTGTRAIIEDVVVDERHRGQGIAAALVTDALTRAEAAGARTVDLTSRPSREAANRLYRKLGFEQRATNVYRFSFGK</sequence>
<dbReference type="GO" id="GO:0016747">
    <property type="term" value="F:acyltransferase activity, transferring groups other than amino-acyl groups"/>
    <property type="evidence" value="ECO:0007669"/>
    <property type="project" value="InterPro"/>
</dbReference>
<feature type="domain" description="N-acetyltransferase" evidence="3">
    <location>
        <begin position="7"/>
        <end position="146"/>
    </location>
</feature>
<dbReference type="CDD" id="cd04301">
    <property type="entry name" value="NAT_SF"/>
    <property type="match status" value="1"/>
</dbReference>
<dbReference type="InterPro" id="IPR000182">
    <property type="entry name" value="GNAT_dom"/>
</dbReference>
<dbReference type="PROSITE" id="PS51186">
    <property type="entry name" value="GNAT"/>
    <property type="match status" value="1"/>
</dbReference>